<proteinExistence type="predicted"/>
<accession>A0AC58M0Z4</accession>
<organism evidence="1 2">
    <name type="scientific">Castor canadensis</name>
    <name type="common">American beaver</name>
    <dbReference type="NCBI Taxonomy" id="51338"/>
    <lineage>
        <taxon>Eukaryota</taxon>
        <taxon>Metazoa</taxon>
        <taxon>Chordata</taxon>
        <taxon>Craniata</taxon>
        <taxon>Vertebrata</taxon>
        <taxon>Euteleostomi</taxon>
        <taxon>Mammalia</taxon>
        <taxon>Eutheria</taxon>
        <taxon>Euarchontoglires</taxon>
        <taxon>Glires</taxon>
        <taxon>Rodentia</taxon>
        <taxon>Castorimorpha</taxon>
        <taxon>Castoridae</taxon>
        <taxon>Castor</taxon>
    </lineage>
</organism>
<evidence type="ECO:0000313" key="2">
    <source>
        <dbReference type="RefSeq" id="XP_073923057.1"/>
    </source>
</evidence>
<gene>
    <name evidence="2" type="primary">Ccdc197</name>
</gene>
<reference evidence="2" key="1">
    <citation type="submission" date="2025-08" db="UniProtKB">
        <authorList>
            <consortium name="RefSeq"/>
        </authorList>
    </citation>
    <scope>IDENTIFICATION</scope>
</reference>
<keyword evidence="1" id="KW-1185">Reference proteome</keyword>
<name>A0AC58M0Z4_CASCN</name>
<evidence type="ECO:0000313" key="1">
    <source>
        <dbReference type="Proteomes" id="UP001732720"/>
    </source>
</evidence>
<sequence>MVGDDPSRAPPAAVTKAGASCMMDMPSLEASIVTSLPGCGFASRAVGPLLAAMDTDQGADLSSPGQEDEDLQVLMQELCHLQAKHRKLEKEVEEHKLFEDYLRKVLGKIPKGTECTGWEEPEVALLEAMMEHYEKLFTACQDAQKHLEAFSQMNQTVHQSLESLEEGHRALVSNLKILLCQLQKKCHHKQWLRQQLEHSVTYQSDSSFNTHPYTANDNVSPVYYGGPEGLLPLQPESPQHSQIDRQTHTDACTHRQLYIQSHTETNSQPHEFMLDKMKTMRSRSLLLKPRVCWSGDNLKNKGIRRHPRPSRKCPRRQDVLPRGSFPSAQTSECASLY</sequence>
<dbReference type="RefSeq" id="XP_073923057.1">
    <property type="nucleotide sequence ID" value="XM_074066956.1"/>
</dbReference>
<dbReference type="Proteomes" id="UP001732720">
    <property type="component" value="Chromosome 3"/>
</dbReference>
<protein>
    <submittedName>
        <fullName evidence="2">Uncharacterized protein CCDC197</fullName>
    </submittedName>
</protein>